<dbReference type="InterPro" id="IPR003033">
    <property type="entry name" value="SCP2_sterol-bd_dom"/>
</dbReference>
<evidence type="ECO:0000259" key="2">
    <source>
        <dbReference type="Pfam" id="PF02036"/>
    </source>
</evidence>
<evidence type="ECO:0000256" key="1">
    <source>
        <dbReference type="SAM" id="MobiDB-lite"/>
    </source>
</evidence>
<evidence type="ECO:0000313" key="4">
    <source>
        <dbReference type="Proteomes" id="UP000198217"/>
    </source>
</evidence>
<dbReference type="Pfam" id="PF02036">
    <property type="entry name" value="SCP2"/>
    <property type="match status" value="1"/>
</dbReference>
<organism evidence="3 4">
    <name type="scientific">Micromonospora echinaurantiaca</name>
    <dbReference type="NCBI Taxonomy" id="47857"/>
    <lineage>
        <taxon>Bacteria</taxon>
        <taxon>Bacillati</taxon>
        <taxon>Actinomycetota</taxon>
        <taxon>Actinomycetes</taxon>
        <taxon>Micromonosporales</taxon>
        <taxon>Micromonosporaceae</taxon>
        <taxon>Micromonospora</taxon>
    </lineage>
</organism>
<sequence>MTVSAVEYLRRLKPGRRADLPDAVAGTVRLDMREDGRTEHWYLAIADQQIRVSRSSDDAELVVRADREVFDQLARGRLHPAEALMRNEVTVQGDIRLFVLLRRVFPGPPDARHPRKLPSTAGDRR</sequence>
<protein>
    <submittedName>
        <fullName evidence="3">SCP-2 sterol transfer family protein</fullName>
    </submittedName>
</protein>
<accession>A0A1C5IZR8</accession>
<feature type="region of interest" description="Disordered" evidence="1">
    <location>
        <begin position="105"/>
        <end position="125"/>
    </location>
</feature>
<feature type="domain" description="SCP2" evidence="2">
    <location>
        <begin position="13"/>
        <end position="105"/>
    </location>
</feature>
<evidence type="ECO:0000313" key="3">
    <source>
        <dbReference type="EMBL" id="SCG63828.1"/>
    </source>
</evidence>
<reference evidence="3 4" key="1">
    <citation type="submission" date="2016-06" db="EMBL/GenBank/DDBJ databases">
        <authorList>
            <person name="Kjaerup R.B."/>
            <person name="Dalgaard T.S."/>
            <person name="Juul-Madsen H.R."/>
        </authorList>
    </citation>
    <scope>NUCLEOTIDE SEQUENCE [LARGE SCALE GENOMIC DNA]</scope>
    <source>
        <strain evidence="3 4">DSM 43904</strain>
    </source>
</reference>
<name>A0A1C5IZR8_9ACTN</name>
<dbReference type="EMBL" id="LT607750">
    <property type="protein sequence ID" value="SCG63828.1"/>
    <property type="molecule type" value="Genomic_DNA"/>
</dbReference>
<gene>
    <name evidence="3" type="ORF">GA0070609_3913</name>
</gene>
<keyword evidence="4" id="KW-1185">Reference proteome</keyword>
<dbReference type="Gene3D" id="3.30.1050.10">
    <property type="entry name" value="SCP2 sterol-binding domain"/>
    <property type="match status" value="1"/>
</dbReference>
<dbReference type="RefSeq" id="WP_088995073.1">
    <property type="nucleotide sequence ID" value="NZ_LT607750.1"/>
</dbReference>
<dbReference type="InterPro" id="IPR036527">
    <property type="entry name" value="SCP2_sterol-bd_dom_sf"/>
</dbReference>
<dbReference type="Proteomes" id="UP000198217">
    <property type="component" value="Chromosome I"/>
</dbReference>
<dbReference type="AlphaFoldDB" id="A0A1C5IZR8"/>
<proteinExistence type="predicted"/>
<dbReference type="SUPFAM" id="SSF55718">
    <property type="entry name" value="SCP-like"/>
    <property type="match status" value="1"/>
</dbReference>